<dbReference type="EMBL" id="LAOI01000001">
    <property type="protein sequence ID" value="KJV89136.1"/>
    <property type="molecule type" value="Genomic_DNA"/>
</dbReference>
<keyword evidence="3" id="KW-1185">Reference proteome</keyword>
<feature type="compositionally biased region" description="Polar residues" evidence="1">
    <location>
        <begin position="54"/>
        <end position="64"/>
    </location>
</feature>
<comment type="caution">
    <text evidence="2">The sequence shown here is derived from an EMBL/GenBank/DDBJ whole genome shotgun (WGS) entry which is preliminary data.</text>
</comment>
<protein>
    <submittedName>
        <fullName evidence="2">Uncharacterized protein</fullName>
    </submittedName>
</protein>
<dbReference type="AlphaFoldDB" id="A0A0F3QAE7"/>
<dbReference type="Proteomes" id="UP000033661">
    <property type="component" value="Unassembled WGS sequence"/>
</dbReference>
<evidence type="ECO:0000313" key="2">
    <source>
        <dbReference type="EMBL" id="KJV89136.1"/>
    </source>
</evidence>
<reference evidence="2 3" key="1">
    <citation type="submission" date="2015-02" db="EMBL/GenBank/DDBJ databases">
        <title>Genome Sequencing of Rickettsiales.</title>
        <authorList>
            <person name="Daugherty S.C."/>
            <person name="Su Q."/>
            <person name="Abolude K."/>
            <person name="Beier-Sexton M."/>
            <person name="Carlyon J.A."/>
            <person name="Carter R."/>
            <person name="Day N.P."/>
            <person name="Dumler S.J."/>
            <person name="Dyachenko V."/>
            <person name="Godinez A."/>
            <person name="Kurtti T.J."/>
            <person name="Lichay M."/>
            <person name="Mullins K.E."/>
            <person name="Ott S."/>
            <person name="Pappas-Brown V."/>
            <person name="Paris D.H."/>
            <person name="Patel P."/>
            <person name="Richards A.L."/>
            <person name="Sadzewicz L."/>
            <person name="Sears K."/>
            <person name="Seidman D."/>
            <person name="Sengamalay N."/>
            <person name="Stenos J."/>
            <person name="Tallon L.J."/>
            <person name="Vincent G."/>
            <person name="Fraser C.M."/>
            <person name="Munderloh U."/>
            <person name="Dunning-Hotopp J.C."/>
        </authorList>
    </citation>
    <scope>NUCLEOTIDE SEQUENCE [LARGE SCALE GENOMIC DNA]</scope>
    <source>
        <strain evidence="2 3">RML An4</strain>
    </source>
</reference>
<organism evidence="2 3">
    <name type="scientific">Rickettsia bellii str. RML An4</name>
    <dbReference type="NCBI Taxonomy" id="1359193"/>
    <lineage>
        <taxon>Bacteria</taxon>
        <taxon>Pseudomonadati</taxon>
        <taxon>Pseudomonadota</taxon>
        <taxon>Alphaproteobacteria</taxon>
        <taxon>Rickettsiales</taxon>
        <taxon>Rickettsiaceae</taxon>
        <taxon>Rickettsieae</taxon>
        <taxon>Rickettsia</taxon>
        <taxon>belli group</taxon>
    </lineage>
</organism>
<name>A0A0F3QAE7_RICBE</name>
<proteinExistence type="predicted"/>
<sequence>MQKVKEIEGVIKSLRALEESNVNIDDNSQQHLYIGHVTDLNKIFAFSNIYTSSDSGMRSSNTSNELEETMTFLGETSETI</sequence>
<accession>A0A0F3QAE7</accession>
<gene>
    <name evidence="2" type="ORF">RBEAN4_0104</name>
</gene>
<dbReference type="PATRIC" id="fig|1359193.3.peg.99"/>
<feature type="region of interest" description="Disordered" evidence="1">
    <location>
        <begin position="54"/>
        <end position="80"/>
    </location>
</feature>
<evidence type="ECO:0000313" key="3">
    <source>
        <dbReference type="Proteomes" id="UP000033661"/>
    </source>
</evidence>
<evidence type="ECO:0000256" key="1">
    <source>
        <dbReference type="SAM" id="MobiDB-lite"/>
    </source>
</evidence>